<sequence length="114" mass="13113">MISGSVDSYSEMHMNFLYGSLEYLDVIYIKWALVPKDLAIYYLVVKKYGTVPEKRDYTSAINKFMNELLRTLENQADERNKVFKDSSNNTAPQGIGHVYIDQNRENITSSSDNS</sequence>
<keyword evidence="2" id="KW-1185">Reference proteome</keyword>
<protein>
    <submittedName>
        <fullName evidence="1">Uncharacterized protein</fullName>
    </submittedName>
</protein>
<accession>A0AAD5K9J9</accession>
<reference evidence="1" key="1">
    <citation type="journal article" date="2022" name="IScience">
        <title>Evolution of zygomycete secretomes and the origins of terrestrial fungal ecologies.</title>
        <authorList>
            <person name="Chang Y."/>
            <person name="Wang Y."/>
            <person name="Mondo S."/>
            <person name="Ahrendt S."/>
            <person name="Andreopoulos W."/>
            <person name="Barry K."/>
            <person name="Beard J."/>
            <person name="Benny G.L."/>
            <person name="Blankenship S."/>
            <person name="Bonito G."/>
            <person name="Cuomo C."/>
            <person name="Desiro A."/>
            <person name="Gervers K.A."/>
            <person name="Hundley H."/>
            <person name="Kuo A."/>
            <person name="LaButti K."/>
            <person name="Lang B.F."/>
            <person name="Lipzen A."/>
            <person name="O'Donnell K."/>
            <person name="Pangilinan J."/>
            <person name="Reynolds N."/>
            <person name="Sandor L."/>
            <person name="Smith M.E."/>
            <person name="Tsang A."/>
            <person name="Grigoriev I.V."/>
            <person name="Stajich J.E."/>
            <person name="Spatafora J.W."/>
        </authorList>
    </citation>
    <scope>NUCLEOTIDE SEQUENCE</scope>
    <source>
        <strain evidence="1">RSA 2281</strain>
    </source>
</reference>
<comment type="caution">
    <text evidence="1">The sequence shown here is derived from an EMBL/GenBank/DDBJ whole genome shotgun (WGS) entry which is preliminary data.</text>
</comment>
<organism evidence="1 2">
    <name type="scientific">Phascolomyces articulosus</name>
    <dbReference type="NCBI Taxonomy" id="60185"/>
    <lineage>
        <taxon>Eukaryota</taxon>
        <taxon>Fungi</taxon>
        <taxon>Fungi incertae sedis</taxon>
        <taxon>Mucoromycota</taxon>
        <taxon>Mucoromycotina</taxon>
        <taxon>Mucoromycetes</taxon>
        <taxon>Mucorales</taxon>
        <taxon>Lichtheimiaceae</taxon>
        <taxon>Phascolomyces</taxon>
    </lineage>
</organism>
<evidence type="ECO:0000313" key="2">
    <source>
        <dbReference type="Proteomes" id="UP001209540"/>
    </source>
</evidence>
<dbReference type="EMBL" id="JAIXMP010000003">
    <property type="protein sequence ID" value="KAI9275430.1"/>
    <property type="molecule type" value="Genomic_DNA"/>
</dbReference>
<name>A0AAD5K9J9_9FUNG</name>
<dbReference type="Proteomes" id="UP001209540">
    <property type="component" value="Unassembled WGS sequence"/>
</dbReference>
<proteinExistence type="predicted"/>
<evidence type="ECO:0000313" key="1">
    <source>
        <dbReference type="EMBL" id="KAI9275430.1"/>
    </source>
</evidence>
<gene>
    <name evidence="1" type="ORF">BDA99DRAFT_532397</name>
</gene>
<dbReference type="AlphaFoldDB" id="A0AAD5K9J9"/>
<reference evidence="1" key="2">
    <citation type="submission" date="2023-02" db="EMBL/GenBank/DDBJ databases">
        <authorList>
            <consortium name="DOE Joint Genome Institute"/>
            <person name="Mondo S.J."/>
            <person name="Chang Y."/>
            <person name="Wang Y."/>
            <person name="Ahrendt S."/>
            <person name="Andreopoulos W."/>
            <person name="Barry K."/>
            <person name="Beard J."/>
            <person name="Benny G.L."/>
            <person name="Blankenship S."/>
            <person name="Bonito G."/>
            <person name="Cuomo C."/>
            <person name="Desiro A."/>
            <person name="Gervers K.A."/>
            <person name="Hundley H."/>
            <person name="Kuo A."/>
            <person name="LaButti K."/>
            <person name="Lang B.F."/>
            <person name="Lipzen A."/>
            <person name="O'Donnell K."/>
            <person name="Pangilinan J."/>
            <person name="Reynolds N."/>
            <person name="Sandor L."/>
            <person name="Smith M.W."/>
            <person name="Tsang A."/>
            <person name="Grigoriev I.V."/>
            <person name="Stajich J.E."/>
            <person name="Spatafora J.W."/>
        </authorList>
    </citation>
    <scope>NUCLEOTIDE SEQUENCE</scope>
    <source>
        <strain evidence="1">RSA 2281</strain>
    </source>
</reference>